<dbReference type="CDD" id="cd03143">
    <property type="entry name" value="A4_beta-galactosidase_middle_domain"/>
    <property type="match status" value="1"/>
</dbReference>
<protein>
    <recommendedName>
        <fullName evidence="3 6">Beta-galactosidase</fullName>
        <shortName evidence="6">Beta-gal</shortName>
        <ecNumber evidence="3 6">3.2.1.23</ecNumber>
    </recommendedName>
</protein>
<dbReference type="SUPFAM" id="SSF52317">
    <property type="entry name" value="Class I glutamine amidotransferase-like"/>
    <property type="match status" value="1"/>
</dbReference>
<dbReference type="Proteomes" id="UP001595816">
    <property type="component" value="Unassembled WGS sequence"/>
</dbReference>
<keyword evidence="11" id="KW-1185">Reference proteome</keyword>
<dbReference type="RefSeq" id="WP_253761315.1">
    <property type="nucleotide sequence ID" value="NZ_JAMZDZ010000001.1"/>
</dbReference>
<dbReference type="Pfam" id="PF08532">
    <property type="entry name" value="Glyco_hydro_42M"/>
    <property type="match status" value="1"/>
</dbReference>
<evidence type="ECO:0000256" key="2">
    <source>
        <dbReference type="ARBA" id="ARBA00005940"/>
    </source>
</evidence>
<evidence type="ECO:0000256" key="3">
    <source>
        <dbReference type="ARBA" id="ARBA00012756"/>
    </source>
</evidence>
<dbReference type="EC" id="3.2.1.23" evidence="3 6"/>
<dbReference type="Pfam" id="PF08533">
    <property type="entry name" value="Glyco_hydro_42C"/>
    <property type="match status" value="1"/>
</dbReference>
<dbReference type="InterPro" id="IPR013739">
    <property type="entry name" value="Beta_galactosidase_C"/>
</dbReference>
<name>A0ABV8LU56_9ACTN</name>
<dbReference type="InterPro" id="IPR017853">
    <property type="entry name" value="GH"/>
</dbReference>
<feature type="domain" description="Glycoside hydrolase family 42 N-terminal" evidence="7">
    <location>
        <begin position="9"/>
        <end position="378"/>
    </location>
</feature>
<evidence type="ECO:0000313" key="10">
    <source>
        <dbReference type="EMBL" id="MFC4134536.1"/>
    </source>
</evidence>
<evidence type="ECO:0000256" key="6">
    <source>
        <dbReference type="PIRNR" id="PIRNR001084"/>
    </source>
</evidence>
<dbReference type="GO" id="GO:0004565">
    <property type="term" value="F:beta-galactosidase activity"/>
    <property type="evidence" value="ECO:0007669"/>
    <property type="project" value="UniProtKB-EC"/>
</dbReference>
<dbReference type="Gene3D" id="2.60.40.1180">
    <property type="entry name" value="Golgi alpha-mannosidase II"/>
    <property type="match status" value="1"/>
</dbReference>
<evidence type="ECO:0000259" key="7">
    <source>
        <dbReference type="Pfam" id="PF02449"/>
    </source>
</evidence>
<dbReference type="InterPro" id="IPR003476">
    <property type="entry name" value="Glyco_hydro_42"/>
</dbReference>
<sequence>MNRIHYGGDYNPEQWSPEVWTEDMKLMTEAGVSLVSVGIFSWATVEPAPGAYDFGWFDQVMDNLAQYGVGASLATMTASPPPWLSVKHPEILPERADGTRLWPGSRQHYCPSSPIYREYAGRLVEQLAQRYGDHPALKIWHIGNEYGCHTRQCFCDVSAEDFRRWLRDRYGDIDALNENWSTTFWSQRYSDWAEIFPPRAMPTFGNPAHKLDFARFSDDAILQCYLVERDIIRAHTPDVPVTTNFIGLVHKPIDSYKWAAEQDVVSLDSYPDPYDRRSHVEAAFGYDLIRSVKGGQPWLLMEQAPSAVNWRPRNAPKAPGVMRLWSWQAIAQGADAVLFFQWRQAVGGAEKFHSAMVPHGGADTRTHREVQALGRELAAASEIADSRVRAEAAILHDWDNWRAVEGDAHPGVVELLPAHRAHFDPLFDAHVTVDVVHPATDLSAYKLVVVPNLYLLSQVTAAALTRYVAAGGTLVVSFFTGIVDEQERAYLGGYPAPLREVLGLKIDEFWPLPVGGSIGVDGGSGTIWSEWIETEGAETVATFTEGELAGRPAITRHQYGDGVAWYLGTRPNPALMRTLLDRVRAEAGVEPVLPGLPDDVQAIVRHGAEADYLFLLNHSASDVTVTLPAPAVDLLGSDASVTSVSLTAHGVAVLRH</sequence>
<keyword evidence="4 6" id="KW-0378">Hydrolase</keyword>
<dbReference type="PANTHER" id="PTHR36447">
    <property type="entry name" value="BETA-GALACTOSIDASE GANA"/>
    <property type="match status" value="1"/>
</dbReference>
<evidence type="ECO:0000256" key="4">
    <source>
        <dbReference type="ARBA" id="ARBA00022801"/>
    </source>
</evidence>
<reference evidence="11" key="1">
    <citation type="journal article" date="2019" name="Int. J. Syst. Evol. Microbiol.">
        <title>The Global Catalogue of Microorganisms (GCM) 10K type strain sequencing project: providing services to taxonomists for standard genome sequencing and annotation.</title>
        <authorList>
            <consortium name="The Broad Institute Genomics Platform"/>
            <consortium name="The Broad Institute Genome Sequencing Center for Infectious Disease"/>
            <person name="Wu L."/>
            <person name="Ma J."/>
        </authorList>
    </citation>
    <scope>NUCLEOTIDE SEQUENCE [LARGE SCALE GENOMIC DNA]</scope>
    <source>
        <strain evidence="11">CGMCC 4.7289</strain>
    </source>
</reference>
<dbReference type="EMBL" id="JBHSAY010000015">
    <property type="protein sequence ID" value="MFC4134536.1"/>
    <property type="molecule type" value="Genomic_DNA"/>
</dbReference>
<evidence type="ECO:0000313" key="11">
    <source>
        <dbReference type="Proteomes" id="UP001595816"/>
    </source>
</evidence>
<keyword evidence="5 6" id="KW-0326">Glycosidase</keyword>
<dbReference type="PANTHER" id="PTHR36447:SF1">
    <property type="entry name" value="BETA-GALACTOSIDASE GANA"/>
    <property type="match status" value="1"/>
</dbReference>
<gene>
    <name evidence="10" type="ORF">ACFOZ4_28330</name>
</gene>
<evidence type="ECO:0000259" key="9">
    <source>
        <dbReference type="Pfam" id="PF08533"/>
    </source>
</evidence>
<accession>A0ABV8LU56</accession>
<proteinExistence type="inferred from homology"/>
<evidence type="ECO:0000256" key="1">
    <source>
        <dbReference type="ARBA" id="ARBA00001412"/>
    </source>
</evidence>
<dbReference type="InterPro" id="IPR013738">
    <property type="entry name" value="Beta_galactosidase_Trimer"/>
</dbReference>
<dbReference type="PIRSF" id="PIRSF001084">
    <property type="entry name" value="B-galactosidase"/>
    <property type="match status" value="1"/>
</dbReference>
<comment type="caution">
    <text evidence="10">The sequence shown here is derived from an EMBL/GenBank/DDBJ whole genome shotgun (WGS) entry which is preliminary data.</text>
</comment>
<dbReference type="InterPro" id="IPR013780">
    <property type="entry name" value="Glyco_hydro_b"/>
</dbReference>
<comment type="similarity">
    <text evidence="2 6">Belongs to the glycosyl hydrolase 42 family.</text>
</comment>
<dbReference type="InterPro" id="IPR013529">
    <property type="entry name" value="Glyco_hydro_42_N"/>
</dbReference>
<feature type="domain" description="Beta-galactosidase trimerisation" evidence="8">
    <location>
        <begin position="390"/>
        <end position="589"/>
    </location>
</feature>
<dbReference type="Gene3D" id="3.20.20.80">
    <property type="entry name" value="Glycosidases"/>
    <property type="match status" value="1"/>
</dbReference>
<dbReference type="InterPro" id="IPR029062">
    <property type="entry name" value="Class_I_gatase-like"/>
</dbReference>
<comment type="catalytic activity">
    <reaction evidence="1 6">
        <text>Hydrolysis of terminal non-reducing beta-D-galactose residues in beta-D-galactosides.</text>
        <dbReference type="EC" id="3.2.1.23"/>
    </reaction>
</comment>
<dbReference type="Pfam" id="PF02449">
    <property type="entry name" value="Glyco_hydro_42"/>
    <property type="match status" value="1"/>
</dbReference>
<organism evidence="10 11">
    <name type="scientific">Hamadaea flava</name>
    <dbReference type="NCBI Taxonomy" id="1742688"/>
    <lineage>
        <taxon>Bacteria</taxon>
        <taxon>Bacillati</taxon>
        <taxon>Actinomycetota</taxon>
        <taxon>Actinomycetes</taxon>
        <taxon>Micromonosporales</taxon>
        <taxon>Micromonosporaceae</taxon>
        <taxon>Hamadaea</taxon>
    </lineage>
</organism>
<evidence type="ECO:0000259" key="8">
    <source>
        <dbReference type="Pfam" id="PF08532"/>
    </source>
</evidence>
<feature type="domain" description="Beta-galactosidase C-terminal" evidence="9">
    <location>
        <begin position="600"/>
        <end position="655"/>
    </location>
</feature>
<evidence type="ECO:0000256" key="5">
    <source>
        <dbReference type="ARBA" id="ARBA00023295"/>
    </source>
</evidence>
<dbReference type="SUPFAM" id="SSF51445">
    <property type="entry name" value="(Trans)glycosidases"/>
    <property type="match status" value="1"/>
</dbReference>
<dbReference type="Gene3D" id="3.40.50.880">
    <property type="match status" value="1"/>
</dbReference>